<accession>A0A7I9V2L3</accession>
<dbReference type="PROSITE" id="PS00455">
    <property type="entry name" value="AMP_BINDING"/>
    <property type="match status" value="1"/>
</dbReference>
<evidence type="ECO:0000256" key="1">
    <source>
        <dbReference type="ARBA" id="ARBA00006432"/>
    </source>
</evidence>
<dbReference type="GO" id="GO:0016405">
    <property type="term" value="F:CoA-ligase activity"/>
    <property type="evidence" value="ECO:0007669"/>
    <property type="project" value="TreeGrafter"/>
</dbReference>
<keyword evidence="6" id="KW-1185">Reference proteome</keyword>
<dbReference type="InterPro" id="IPR020845">
    <property type="entry name" value="AMP-binding_CS"/>
</dbReference>
<protein>
    <submittedName>
        <fullName evidence="5">4-coumarate--CoA ligase</fullName>
    </submittedName>
</protein>
<dbReference type="AlphaFoldDB" id="A0A7I9V2L3"/>
<dbReference type="PANTHER" id="PTHR24096:SF149">
    <property type="entry name" value="AMP-BINDING DOMAIN-CONTAINING PROTEIN-RELATED"/>
    <property type="match status" value="1"/>
</dbReference>
<dbReference type="Gene3D" id="3.30.300.30">
    <property type="match status" value="1"/>
</dbReference>
<evidence type="ECO:0000256" key="2">
    <source>
        <dbReference type="ARBA" id="ARBA00022598"/>
    </source>
</evidence>
<proteinExistence type="inferred from homology"/>
<gene>
    <name evidence="5" type="ORF">nbrc107696_00920</name>
</gene>
<dbReference type="InterPro" id="IPR045851">
    <property type="entry name" value="AMP-bd_C_sf"/>
</dbReference>
<organism evidence="5 6">
    <name type="scientific">Gordonia spumicola</name>
    <dbReference type="NCBI Taxonomy" id="589161"/>
    <lineage>
        <taxon>Bacteria</taxon>
        <taxon>Bacillati</taxon>
        <taxon>Actinomycetota</taxon>
        <taxon>Actinomycetes</taxon>
        <taxon>Mycobacteriales</taxon>
        <taxon>Gordoniaceae</taxon>
        <taxon>Gordonia</taxon>
    </lineage>
</organism>
<dbReference type="EMBL" id="BJOV01000001">
    <property type="protein sequence ID" value="GED99645.1"/>
    <property type="molecule type" value="Genomic_DNA"/>
</dbReference>
<dbReference type="Pfam" id="PF13193">
    <property type="entry name" value="AMP-binding_C"/>
    <property type="match status" value="1"/>
</dbReference>
<keyword evidence="2 5" id="KW-0436">Ligase</keyword>
<reference evidence="6" key="1">
    <citation type="submission" date="2019-06" db="EMBL/GenBank/DDBJ databases">
        <title>Gordonia isolated from sludge of a wastewater treatment plant.</title>
        <authorList>
            <person name="Tamura T."/>
            <person name="Aoyama K."/>
            <person name="Kang Y."/>
            <person name="Saito S."/>
            <person name="Akiyama N."/>
            <person name="Yazawa K."/>
            <person name="Gonoi T."/>
            <person name="Mikami Y."/>
        </authorList>
    </citation>
    <scope>NUCLEOTIDE SEQUENCE [LARGE SCALE GENOMIC DNA]</scope>
    <source>
        <strain evidence="6">NBRC 107696</strain>
    </source>
</reference>
<evidence type="ECO:0000313" key="5">
    <source>
        <dbReference type="EMBL" id="GED99645.1"/>
    </source>
</evidence>
<dbReference type="Proteomes" id="UP000444960">
    <property type="component" value="Unassembled WGS sequence"/>
</dbReference>
<dbReference type="RefSeq" id="WP_161893620.1">
    <property type="nucleotide sequence ID" value="NZ_BJOV01000001.1"/>
</dbReference>
<comment type="similarity">
    <text evidence="1">Belongs to the ATP-dependent AMP-binding enzyme family.</text>
</comment>
<comment type="caution">
    <text evidence="5">The sequence shown here is derived from an EMBL/GenBank/DDBJ whole genome shotgun (WGS) entry which is preliminary data.</text>
</comment>
<dbReference type="FunFam" id="3.30.300.30:FF:000007">
    <property type="entry name" value="4-coumarate--CoA ligase 2"/>
    <property type="match status" value="1"/>
</dbReference>
<dbReference type="Pfam" id="PF00501">
    <property type="entry name" value="AMP-binding"/>
    <property type="match status" value="1"/>
</dbReference>
<evidence type="ECO:0000313" key="6">
    <source>
        <dbReference type="Proteomes" id="UP000444960"/>
    </source>
</evidence>
<dbReference type="Gene3D" id="3.40.50.12780">
    <property type="entry name" value="N-terminal domain of ligase-like"/>
    <property type="match status" value="1"/>
</dbReference>
<evidence type="ECO:0000259" key="4">
    <source>
        <dbReference type="Pfam" id="PF13193"/>
    </source>
</evidence>
<name>A0A7I9V2L3_9ACTN</name>
<evidence type="ECO:0000259" key="3">
    <source>
        <dbReference type="Pfam" id="PF00501"/>
    </source>
</evidence>
<feature type="domain" description="AMP-dependent synthetase/ligase" evidence="3">
    <location>
        <begin position="30"/>
        <end position="400"/>
    </location>
</feature>
<dbReference type="PANTHER" id="PTHR24096">
    <property type="entry name" value="LONG-CHAIN-FATTY-ACID--COA LIGASE"/>
    <property type="match status" value="1"/>
</dbReference>
<dbReference type="InterPro" id="IPR042099">
    <property type="entry name" value="ANL_N_sf"/>
</dbReference>
<dbReference type="SUPFAM" id="SSF56801">
    <property type="entry name" value="Acetyl-CoA synthetase-like"/>
    <property type="match status" value="1"/>
</dbReference>
<dbReference type="InterPro" id="IPR000873">
    <property type="entry name" value="AMP-dep_synth/lig_dom"/>
</dbReference>
<dbReference type="OrthoDB" id="9803968at2"/>
<sequence length="534" mass="56328">MTIVSPFPNVEIPETGVYDFLFGDLSDADRDRVALIEPKSGSTTTYGQLVAQIDAAAGALAARGIGVGDVVAILSPNIPAFATVFHGILRAGATATTLNALFTANEIRKQLVDSKARTIITISLMAPQALEAAREVGFADEDVVILDGEGLAASGHPNAADLLGAGLRAPEVTFDPATHIAALPYSSGTTGNPKGVKLSHLNLVSNVAQIKPLQGMKEDDVIIAVLPFFHIYGMTVLLNAALRARASLVVMPRFDLVEFLANIQERKVTYAFIAPPIAVALAKHPIIDQYDLSSLHTMVSGAAPLDQELGDAVAERLDLRMLQGFGMSELSPVSHLIPFDGGVGTVGVDAPIASVGWAVPNSENRIVDPESGADVPQPTEGVSAPGELWVRGPNVMVGYLNNDAATAETIVDGGWLRTGDMATVDASGCITIVDRLKELIKYKGYQVPPAELEALLLTHPDIADVAVIGVNDADGEEIPKAFVVAQAGSQLSEDDVIAFTAERVAPYKKVRAVEFIETVPKSASGKILRKDLRK</sequence>
<feature type="domain" description="AMP-binding enzyme C-terminal" evidence="4">
    <location>
        <begin position="451"/>
        <end position="526"/>
    </location>
</feature>
<dbReference type="InterPro" id="IPR025110">
    <property type="entry name" value="AMP-bd_C"/>
</dbReference>